<reference evidence="4" key="1">
    <citation type="submission" date="2017-12" db="EMBL/GenBank/DDBJ databases">
        <title>Draft genome sequence of Telmatospirillum siberiense 26-4b1T, an acidotolerant peatland alphaproteobacterium potentially involved in sulfur cycling.</title>
        <authorList>
            <person name="Hausmann B."/>
            <person name="Pjevac P."/>
            <person name="Schreck K."/>
            <person name="Herbold C.W."/>
            <person name="Daims H."/>
            <person name="Wagner M."/>
            <person name="Pester M."/>
            <person name="Loy A."/>
        </authorList>
    </citation>
    <scope>NUCLEOTIDE SEQUENCE [LARGE SCALE GENOMIC DNA]</scope>
    <source>
        <strain evidence="4">26-4b1</strain>
    </source>
</reference>
<dbReference type="PANTHER" id="PTHR36582">
    <property type="entry name" value="ANTITOXIN PARD"/>
    <property type="match status" value="1"/>
</dbReference>
<dbReference type="EMBL" id="PIUM01000056">
    <property type="protein sequence ID" value="PKU21492.1"/>
    <property type="molecule type" value="Genomic_DNA"/>
</dbReference>
<dbReference type="SUPFAM" id="SSF47598">
    <property type="entry name" value="Ribbon-helix-helix"/>
    <property type="match status" value="1"/>
</dbReference>
<dbReference type="RefSeq" id="WP_101253682.1">
    <property type="nucleotide sequence ID" value="NZ_PIUM01000056.1"/>
</dbReference>
<dbReference type="Pfam" id="PF03693">
    <property type="entry name" value="ParD_antitoxin"/>
    <property type="match status" value="1"/>
</dbReference>
<dbReference type="OrthoDB" id="514770at2"/>
<proteinExistence type="inferred from homology"/>
<dbReference type="InterPro" id="IPR038296">
    <property type="entry name" value="ParD_sf"/>
</dbReference>
<dbReference type="AlphaFoldDB" id="A0A2N3PM81"/>
<keyword evidence="4" id="KW-1185">Reference proteome</keyword>
<dbReference type="GO" id="GO:0006355">
    <property type="term" value="P:regulation of DNA-templated transcription"/>
    <property type="evidence" value="ECO:0007669"/>
    <property type="project" value="InterPro"/>
</dbReference>
<name>A0A2N3PM81_9PROT</name>
<dbReference type="InterPro" id="IPR010985">
    <property type="entry name" value="Ribbon_hlx_hlx"/>
</dbReference>
<dbReference type="NCBIfam" id="TIGR02606">
    <property type="entry name" value="antidote_CC2985"/>
    <property type="match status" value="1"/>
</dbReference>
<accession>A0A2N3PM81</accession>
<comment type="caution">
    <text evidence="3">The sequence shown here is derived from an EMBL/GenBank/DDBJ whole genome shotgun (WGS) entry which is preliminary data.</text>
</comment>
<evidence type="ECO:0000256" key="1">
    <source>
        <dbReference type="ARBA" id="ARBA00008580"/>
    </source>
</evidence>
<gene>
    <name evidence="3" type="ORF">CWS72_26505</name>
</gene>
<dbReference type="Gene3D" id="6.10.10.120">
    <property type="entry name" value="Antitoxin ParD1-like"/>
    <property type="match status" value="1"/>
</dbReference>
<keyword evidence="2" id="KW-1277">Toxin-antitoxin system</keyword>
<dbReference type="CDD" id="cd22231">
    <property type="entry name" value="RHH_NikR_HicB-like"/>
    <property type="match status" value="1"/>
</dbReference>
<protein>
    <submittedName>
        <fullName evidence="3">Type II toxin-antitoxin system ParD family antitoxin</fullName>
    </submittedName>
</protein>
<organism evidence="3 4">
    <name type="scientific">Telmatospirillum siberiense</name>
    <dbReference type="NCBI Taxonomy" id="382514"/>
    <lineage>
        <taxon>Bacteria</taxon>
        <taxon>Pseudomonadati</taxon>
        <taxon>Pseudomonadota</taxon>
        <taxon>Alphaproteobacteria</taxon>
        <taxon>Rhodospirillales</taxon>
        <taxon>Rhodospirillaceae</taxon>
        <taxon>Telmatospirillum</taxon>
    </lineage>
</organism>
<evidence type="ECO:0000313" key="4">
    <source>
        <dbReference type="Proteomes" id="UP000233293"/>
    </source>
</evidence>
<dbReference type="Proteomes" id="UP000233293">
    <property type="component" value="Unassembled WGS sequence"/>
</dbReference>
<dbReference type="PANTHER" id="PTHR36582:SF2">
    <property type="entry name" value="ANTITOXIN PARD"/>
    <property type="match status" value="1"/>
</dbReference>
<dbReference type="InterPro" id="IPR022789">
    <property type="entry name" value="ParD"/>
</dbReference>
<evidence type="ECO:0000313" key="3">
    <source>
        <dbReference type="EMBL" id="PKU21492.1"/>
    </source>
</evidence>
<sequence>MATMNISLPDELVDFVEGEVDSGGYTSSSEVVREAIRLLQHDKDLEAEKRAVLKREVGLGLADAAAGRFSDKTVFELADEVRREHRR</sequence>
<evidence type="ECO:0000256" key="2">
    <source>
        <dbReference type="ARBA" id="ARBA00022649"/>
    </source>
</evidence>
<comment type="similarity">
    <text evidence="1">Belongs to the ParD antitoxin family.</text>
</comment>